<sequence>MNVLVYTGEGASKTSLTHTFYSLYEVLGHHYAVVPVTDATLRSEPWEHNAALLVMPGGRDRPYVENLRGDKGNDRIRRYVRNGGRYLGLCAGGYYGCHRIEFEKDTPNAVCGPRELAFYPGVCKGTVYPGFAYNSEAGARAVEIRPAWDRLTDRSSPTPLNSTGSATSPDQQQQEQYRPRQFRVYYNGGGYFMHASQLVPAALGSPVVQVLATYAVDPQDHTGDWDGAAAVSCEVGRGRAVLTGIHPEYTPTKLNPRDYHSPDNADLVARLEHDDGARQLFWKSLLAHLGLRVSARPMNVPALTPILLTASPWVWPEGSTPSSAAEAALCSRQHPFDCLRREALAATALDTGDGDRIMHDQDAAFYVTDFSPTLFALLSPRDGPVSPSVIPDAKAENKGSSTSPQPSSPSSVPLDQILQRLSVEGGRTAASQARTLLPEGTFPLMLCPGLPPPPGQFTPRFDLRRAHLYLKELGARHMGQYLLYAETTTSTQTVLDANPRLSALLPSGLAFVATQQVRGRGRGKNPWISPAGCLQFSLVLRYPNLPPRELVTGVSGTGAGPSPVLLQYLFGLAVVEAVRSCPGYEAIPLRLKWPNDVYAEVSSHTAAEPSTSTISDPNYHDANETLPQLRRLKVGGILVNSHFTCNQHTLVIGAGVNCQNSLPTTSINELIREYNRQHKTQLAVWSEELLLARILAQFELFYFRFTTGYNRPANPVEAVLATTPTRGGSGDRMPILSLAERPLVNPRSLCQPPGPGPKGIAPFLPLYYERWLHTGQQVTLADHHHARVRINGITPDYGYLTTTAVDDAQTVYTLQPGGNSFDMMAGLISMKSA</sequence>
<dbReference type="InterPro" id="IPR045864">
    <property type="entry name" value="aa-tRNA-synth_II/BPL/LPL"/>
</dbReference>
<dbReference type="SUPFAM" id="SSF55681">
    <property type="entry name" value="Class II aaRS and biotin synthetases"/>
    <property type="match status" value="1"/>
</dbReference>
<evidence type="ECO:0000313" key="6">
    <source>
        <dbReference type="Proteomes" id="UP001150569"/>
    </source>
</evidence>
<dbReference type="SUPFAM" id="SSF52317">
    <property type="entry name" value="Class I glutamine amidotransferase-like"/>
    <property type="match status" value="1"/>
</dbReference>
<evidence type="ECO:0000259" key="4">
    <source>
        <dbReference type="PROSITE" id="PS51733"/>
    </source>
</evidence>
<dbReference type="EMBL" id="JANBPT010000835">
    <property type="protein sequence ID" value="KAJ1912417.1"/>
    <property type="molecule type" value="Genomic_DNA"/>
</dbReference>
<evidence type="ECO:0000313" key="5">
    <source>
        <dbReference type="EMBL" id="KAJ1912417.1"/>
    </source>
</evidence>
<dbReference type="InterPro" id="IPR019197">
    <property type="entry name" value="Biotin-prot_ligase_N"/>
</dbReference>
<organism evidence="5 6">
    <name type="scientific">Tieghemiomyces parasiticus</name>
    <dbReference type="NCBI Taxonomy" id="78921"/>
    <lineage>
        <taxon>Eukaryota</taxon>
        <taxon>Fungi</taxon>
        <taxon>Fungi incertae sedis</taxon>
        <taxon>Zoopagomycota</taxon>
        <taxon>Kickxellomycotina</taxon>
        <taxon>Dimargaritomycetes</taxon>
        <taxon>Dimargaritales</taxon>
        <taxon>Dimargaritaceae</taxon>
        <taxon>Tieghemiomyces</taxon>
    </lineage>
</organism>
<feature type="compositionally biased region" description="Low complexity" evidence="3">
    <location>
        <begin position="400"/>
        <end position="413"/>
    </location>
</feature>
<dbReference type="InterPro" id="IPR004143">
    <property type="entry name" value="BPL_LPL_catalytic"/>
</dbReference>
<protein>
    <submittedName>
        <fullName evidence="5">Biotin holocarboxylase synthetase</fullName>
    </submittedName>
</protein>
<evidence type="ECO:0000256" key="2">
    <source>
        <dbReference type="ARBA" id="ARBA00022598"/>
    </source>
</evidence>
<dbReference type="AlphaFoldDB" id="A0A9W8DJI4"/>
<feature type="compositionally biased region" description="Polar residues" evidence="3">
    <location>
        <begin position="154"/>
        <end position="170"/>
    </location>
</feature>
<dbReference type="CDD" id="cd16442">
    <property type="entry name" value="BPL"/>
    <property type="match status" value="1"/>
</dbReference>
<dbReference type="Gene3D" id="3.40.50.880">
    <property type="match status" value="1"/>
</dbReference>
<dbReference type="InterPro" id="IPR029062">
    <property type="entry name" value="Class_I_gatase-like"/>
</dbReference>
<dbReference type="PANTHER" id="PTHR12835:SF5">
    <property type="entry name" value="BIOTIN--PROTEIN LIGASE"/>
    <property type="match status" value="1"/>
</dbReference>
<proteinExistence type="inferred from homology"/>
<dbReference type="GO" id="GO:0005737">
    <property type="term" value="C:cytoplasm"/>
    <property type="evidence" value="ECO:0007669"/>
    <property type="project" value="TreeGrafter"/>
</dbReference>
<comment type="caution">
    <text evidence="5">The sequence shown here is derived from an EMBL/GenBank/DDBJ whole genome shotgun (WGS) entry which is preliminary data.</text>
</comment>
<dbReference type="CDD" id="cd03144">
    <property type="entry name" value="GATase1_ScBLP_like"/>
    <property type="match status" value="1"/>
</dbReference>
<dbReference type="Proteomes" id="UP001150569">
    <property type="component" value="Unassembled WGS sequence"/>
</dbReference>
<reference evidence="5" key="1">
    <citation type="submission" date="2022-07" db="EMBL/GenBank/DDBJ databases">
        <title>Phylogenomic reconstructions and comparative analyses of Kickxellomycotina fungi.</title>
        <authorList>
            <person name="Reynolds N.K."/>
            <person name="Stajich J.E."/>
            <person name="Barry K."/>
            <person name="Grigoriev I.V."/>
            <person name="Crous P."/>
            <person name="Smith M.E."/>
        </authorList>
    </citation>
    <scope>NUCLEOTIDE SEQUENCE</scope>
    <source>
        <strain evidence="5">RSA 861</strain>
    </source>
</reference>
<keyword evidence="6" id="KW-1185">Reference proteome</keyword>
<accession>A0A9W8DJI4</accession>
<evidence type="ECO:0000256" key="1">
    <source>
        <dbReference type="ARBA" id="ARBA00009934"/>
    </source>
</evidence>
<feature type="region of interest" description="Disordered" evidence="3">
    <location>
        <begin position="386"/>
        <end position="413"/>
    </location>
</feature>
<dbReference type="Pfam" id="PF03099">
    <property type="entry name" value="BPL_LplA_LipB"/>
    <property type="match status" value="1"/>
</dbReference>
<dbReference type="PROSITE" id="PS51733">
    <property type="entry name" value="BPL_LPL_CATALYTIC"/>
    <property type="match status" value="1"/>
</dbReference>
<name>A0A9W8DJI4_9FUNG</name>
<feature type="domain" description="BPL/LPL catalytic" evidence="4">
    <location>
        <begin position="476"/>
        <end position="706"/>
    </location>
</feature>
<dbReference type="OrthoDB" id="10250105at2759"/>
<comment type="similarity">
    <text evidence="1">Belongs to the biotin--protein ligase family.</text>
</comment>
<dbReference type="GO" id="GO:0004077">
    <property type="term" value="F:biotin--[biotin carboxyl-carrier protein] ligase activity"/>
    <property type="evidence" value="ECO:0007669"/>
    <property type="project" value="InterPro"/>
</dbReference>
<dbReference type="Pfam" id="PF09825">
    <property type="entry name" value="BPL_N"/>
    <property type="match status" value="1"/>
</dbReference>
<dbReference type="PANTHER" id="PTHR12835">
    <property type="entry name" value="BIOTIN PROTEIN LIGASE"/>
    <property type="match status" value="1"/>
</dbReference>
<dbReference type="InterPro" id="IPR004408">
    <property type="entry name" value="Biotin_CoA_COase_ligase"/>
</dbReference>
<feature type="region of interest" description="Disordered" evidence="3">
    <location>
        <begin position="148"/>
        <end position="177"/>
    </location>
</feature>
<evidence type="ECO:0000256" key="3">
    <source>
        <dbReference type="SAM" id="MobiDB-lite"/>
    </source>
</evidence>
<gene>
    <name evidence="5" type="primary">BPL1_2</name>
    <name evidence="5" type="ORF">IWQ60_009675</name>
</gene>
<keyword evidence="2" id="KW-0436">Ligase</keyword>
<dbReference type="Gene3D" id="3.30.930.10">
    <property type="entry name" value="Bira Bifunctional Protein, Domain 2"/>
    <property type="match status" value="1"/>
</dbReference>